<dbReference type="RefSeq" id="WP_249514987.1">
    <property type="nucleotide sequence ID" value="NZ_CP093366.1"/>
</dbReference>
<dbReference type="InterPro" id="IPR040591">
    <property type="entry name" value="RqcP2_RBD"/>
</dbReference>
<evidence type="ECO:0000256" key="1">
    <source>
        <dbReference type="PROSITE-ProRule" id="PRU00182"/>
    </source>
</evidence>
<proteinExistence type="predicted"/>
<protein>
    <submittedName>
        <fullName evidence="3">YlmH/Sll1252 family protein</fullName>
    </submittedName>
</protein>
<dbReference type="Pfam" id="PF01479">
    <property type="entry name" value="S4"/>
    <property type="match status" value="1"/>
</dbReference>
<gene>
    <name evidence="3" type="ORF">MOO45_03445</name>
</gene>
<feature type="domain" description="RNA-binding S4" evidence="2">
    <location>
        <begin position="174"/>
        <end position="231"/>
    </location>
</feature>
<dbReference type="InterPro" id="IPR002942">
    <property type="entry name" value="S4_RNA-bd"/>
</dbReference>
<dbReference type="SUPFAM" id="SSF55174">
    <property type="entry name" value="Alpha-L RNA-binding motif"/>
    <property type="match status" value="1"/>
</dbReference>
<dbReference type="InterPro" id="IPR012677">
    <property type="entry name" value="Nucleotide-bd_a/b_plait_sf"/>
</dbReference>
<keyword evidence="1" id="KW-0694">RNA-binding</keyword>
<sequence length="250" mass="29197">MKNNSDQLFKLKNLIRAAHTNYSKQVSNFLNPYEQRLAQELLTNMDEFVAKFSGGYPQAQRKRLLIVPPYLEYSSDDLEIQLFQINFNERFVKLHHHQIMGKLLHLGLDEGTFGDIITDGSHWQFFAQKHCTALLEQEVTRIGNFKVSIQPIDRHELLLVKSEYQMVSVNTSSLRIDQLISVVFQLSRQTAKELIHRGEVMVNWQREKRSDYIITVGDSISVHGFGRATLVDLLGHKNQKWQLYLQVYRH</sequence>
<evidence type="ECO:0000313" key="3">
    <source>
        <dbReference type="EMBL" id="UQS82709.1"/>
    </source>
</evidence>
<dbReference type="EMBL" id="CP093366">
    <property type="protein sequence ID" value="UQS82709.1"/>
    <property type="molecule type" value="Genomic_DNA"/>
</dbReference>
<dbReference type="Proteomes" id="UP000831495">
    <property type="component" value="Chromosome"/>
</dbReference>
<reference evidence="3" key="1">
    <citation type="journal article" date="2022" name="Int. J. Syst. Evol. Microbiol.">
        <title>Apilactobacillus apisilvae sp. nov., Nicolia spurrieriana gen. nov. sp. nov., Bombilactobacillus folatiphilus sp. nov. and Bombilactobacillus thymidiniphilus sp. nov., four new lactic acid bacterial isolates from stingless bees Tetragonula carbonaria and Austroplebeia australis.</title>
        <authorList>
            <person name="Oliphant S.A."/>
            <person name="Watson-Haigh N.S."/>
            <person name="Sumby K.M."/>
            <person name="Gardner J."/>
            <person name="Groom S."/>
            <person name="Jiranek V."/>
        </authorList>
    </citation>
    <scope>NUCLEOTIDE SEQUENCE</scope>
    <source>
        <strain evidence="3">SG4_D2</strain>
    </source>
</reference>
<dbReference type="Gene3D" id="3.30.1370.160">
    <property type="match status" value="1"/>
</dbReference>
<dbReference type="Gene3D" id="3.10.290.10">
    <property type="entry name" value="RNA-binding S4 domain"/>
    <property type="match status" value="1"/>
</dbReference>
<keyword evidence="4" id="KW-1185">Reference proteome</keyword>
<accession>A0ABY4PAP3</accession>
<dbReference type="CDD" id="cd00165">
    <property type="entry name" value="S4"/>
    <property type="match status" value="1"/>
</dbReference>
<organism evidence="3 4">
    <name type="scientific">Bombilactobacillus folatiphilus</name>
    <dbReference type="NCBI Taxonomy" id="2923362"/>
    <lineage>
        <taxon>Bacteria</taxon>
        <taxon>Bacillati</taxon>
        <taxon>Bacillota</taxon>
        <taxon>Bacilli</taxon>
        <taxon>Lactobacillales</taxon>
        <taxon>Lactobacillaceae</taxon>
        <taxon>Bombilactobacillus</taxon>
    </lineage>
</organism>
<dbReference type="Gene3D" id="3.30.70.330">
    <property type="match status" value="1"/>
</dbReference>
<dbReference type="SMART" id="SM00363">
    <property type="entry name" value="S4"/>
    <property type="match status" value="1"/>
</dbReference>
<dbReference type="PROSITE" id="PS50889">
    <property type="entry name" value="S4"/>
    <property type="match status" value="1"/>
</dbReference>
<dbReference type="InterPro" id="IPR036986">
    <property type="entry name" value="S4_RNA-bd_sf"/>
</dbReference>
<name>A0ABY4PAP3_9LACO</name>
<evidence type="ECO:0000259" key="2">
    <source>
        <dbReference type="SMART" id="SM00363"/>
    </source>
</evidence>
<dbReference type="Pfam" id="PF17774">
    <property type="entry name" value="YlmH_RBD"/>
    <property type="match status" value="1"/>
</dbReference>
<evidence type="ECO:0000313" key="4">
    <source>
        <dbReference type="Proteomes" id="UP000831495"/>
    </source>
</evidence>